<sequence length="328" mass="34776">MHAFRNLLALLLLTLCAALPLAAQDEGEDLGSTEGALFLLLPVGAKAVSLGRAMTPLDGPESAFWNPAGLVAVRESQVVLLRGDPLAGTSTAFSVLWAHPGLGTLGVSYQLLDIGSQAITDIDGNELGSLSVRDHLGVVSVAAQLLESVRLGVNLKIVQFRRSCRGICPDAGTTATTYAFDAGLQILPSERLRIGAMLAHVGPRYQVLNADQADPLPARARLAVAYNLISLLTDDEELGGWLSVEVQDRLLNPGSLSLYLGTELTAGVAEAIFLRAGYVLGDLDQEDGARVGLGFRYERFDLSIAKSLAVSTLTGETEPVHVTFSIRF</sequence>
<dbReference type="EMBL" id="GU568020">
    <property type="protein sequence ID" value="ADI23660.1"/>
    <property type="molecule type" value="Genomic_DNA"/>
</dbReference>
<reference evidence="2" key="1">
    <citation type="submission" date="2010-01" db="EMBL/GenBank/DDBJ databases">
        <title>Genome fragments of uncultured bacteria from the North Pacific subtropical Gyre.</title>
        <authorList>
            <person name="Pham V.D."/>
            <person name="Delong E.F."/>
        </authorList>
    </citation>
    <scope>NUCLEOTIDE SEQUENCE</scope>
</reference>
<dbReference type="Gene3D" id="2.40.160.60">
    <property type="entry name" value="Outer membrane protein transport protein (OMPP1/FadL/TodX)"/>
    <property type="match status" value="1"/>
</dbReference>
<proteinExistence type="predicted"/>
<feature type="signal peptide" evidence="1">
    <location>
        <begin position="1"/>
        <end position="22"/>
    </location>
</feature>
<evidence type="ECO:0008006" key="3">
    <source>
        <dbReference type="Google" id="ProtNLM"/>
    </source>
</evidence>
<feature type="chain" id="PRO_5003218159" description="PorV/PorQ family protein" evidence="1">
    <location>
        <begin position="23"/>
        <end position="328"/>
    </location>
</feature>
<evidence type="ECO:0000256" key="1">
    <source>
        <dbReference type="SAM" id="SignalP"/>
    </source>
</evidence>
<organism evidence="2">
    <name type="scientific">uncultured Gemmatimonadales bacterium HF4000_15H13</name>
    <dbReference type="NCBI Taxonomy" id="723618"/>
    <lineage>
        <taxon>Bacteria</taxon>
        <taxon>Pseudomonadati</taxon>
        <taxon>Gemmatimonadota</taxon>
        <taxon>Gemmatimonadia</taxon>
        <taxon>Gemmatimonadales</taxon>
        <taxon>environmental samples</taxon>
    </lineage>
</organism>
<accession>E7C886</accession>
<dbReference type="AlphaFoldDB" id="E7C886"/>
<protein>
    <recommendedName>
        <fullName evidence="3">PorV/PorQ family protein</fullName>
    </recommendedName>
</protein>
<name>E7C886_9BACT</name>
<keyword evidence="1" id="KW-0732">Signal</keyword>
<evidence type="ECO:0000313" key="2">
    <source>
        <dbReference type="EMBL" id="ADI23660.1"/>
    </source>
</evidence>